<proteinExistence type="predicted"/>
<accession>K1S430</accession>
<protein>
    <submittedName>
        <fullName evidence="1">Uncharacterized protein</fullName>
    </submittedName>
</protein>
<name>K1S430_MAGGI</name>
<dbReference type="AlphaFoldDB" id="K1S430"/>
<dbReference type="HOGENOM" id="CLU_1176440_0_0_1"/>
<dbReference type="InParanoid" id="K1S430"/>
<evidence type="ECO:0000313" key="1">
    <source>
        <dbReference type="EMBL" id="EKC42161.1"/>
    </source>
</evidence>
<organism evidence="1">
    <name type="scientific">Magallana gigas</name>
    <name type="common">Pacific oyster</name>
    <name type="synonym">Crassostrea gigas</name>
    <dbReference type="NCBI Taxonomy" id="29159"/>
    <lineage>
        <taxon>Eukaryota</taxon>
        <taxon>Metazoa</taxon>
        <taxon>Spiralia</taxon>
        <taxon>Lophotrochozoa</taxon>
        <taxon>Mollusca</taxon>
        <taxon>Bivalvia</taxon>
        <taxon>Autobranchia</taxon>
        <taxon>Pteriomorphia</taxon>
        <taxon>Ostreida</taxon>
        <taxon>Ostreoidea</taxon>
        <taxon>Ostreidae</taxon>
        <taxon>Magallana</taxon>
    </lineage>
</organism>
<dbReference type="EMBL" id="JH818745">
    <property type="protein sequence ID" value="EKC42161.1"/>
    <property type="molecule type" value="Genomic_DNA"/>
</dbReference>
<reference evidence="1" key="1">
    <citation type="journal article" date="2012" name="Nature">
        <title>The oyster genome reveals stress adaptation and complexity of shell formation.</title>
        <authorList>
            <person name="Zhang G."/>
            <person name="Fang X."/>
            <person name="Guo X."/>
            <person name="Li L."/>
            <person name="Luo R."/>
            <person name="Xu F."/>
            <person name="Yang P."/>
            <person name="Zhang L."/>
            <person name="Wang X."/>
            <person name="Qi H."/>
            <person name="Xiong Z."/>
            <person name="Que H."/>
            <person name="Xie Y."/>
            <person name="Holland P.W."/>
            <person name="Paps J."/>
            <person name="Zhu Y."/>
            <person name="Wu F."/>
            <person name="Chen Y."/>
            <person name="Wang J."/>
            <person name="Peng C."/>
            <person name="Meng J."/>
            <person name="Yang L."/>
            <person name="Liu J."/>
            <person name="Wen B."/>
            <person name="Zhang N."/>
            <person name="Huang Z."/>
            <person name="Zhu Q."/>
            <person name="Feng Y."/>
            <person name="Mount A."/>
            <person name="Hedgecock D."/>
            <person name="Xu Z."/>
            <person name="Liu Y."/>
            <person name="Domazet-Loso T."/>
            <person name="Du Y."/>
            <person name="Sun X."/>
            <person name="Zhang S."/>
            <person name="Liu B."/>
            <person name="Cheng P."/>
            <person name="Jiang X."/>
            <person name="Li J."/>
            <person name="Fan D."/>
            <person name="Wang W."/>
            <person name="Fu W."/>
            <person name="Wang T."/>
            <person name="Wang B."/>
            <person name="Zhang J."/>
            <person name="Peng Z."/>
            <person name="Li Y."/>
            <person name="Li N."/>
            <person name="Wang J."/>
            <person name="Chen M."/>
            <person name="He Y."/>
            <person name="Tan F."/>
            <person name="Song X."/>
            <person name="Zheng Q."/>
            <person name="Huang R."/>
            <person name="Yang H."/>
            <person name="Du X."/>
            <person name="Chen L."/>
            <person name="Yang M."/>
            <person name="Gaffney P.M."/>
            <person name="Wang S."/>
            <person name="Luo L."/>
            <person name="She Z."/>
            <person name="Ming Y."/>
            <person name="Huang W."/>
            <person name="Zhang S."/>
            <person name="Huang B."/>
            <person name="Zhang Y."/>
            <person name="Qu T."/>
            <person name="Ni P."/>
            <person name="Miao G."/>
            <person name="Wang J."/>
            <person name="Wang Q."/>
            <person name="Steinberg C.E."/>
            <person name="Wang H."/>
            <person name="Li N."/>
            <person name="Qian L."/>
            <person name="Zhang G."/>
            <person name="Li Y."/>
            <person name="Yang H."/>
            <person name="Liu X."/>
            <person name="Wang J."/>
            <person name="Yin Y."/>
            <person name="Wang J."/>
        </authorList>
    </citation>
    <scope>NUCLEOTIDE SEQUENCE [LARGE SCALE GENOMIC DNA]</scope>
    <source>
        <strain evidence="1">05x7-T-G4-1.051#20</strain>
    </source>
</reference>
<sequence>MSCCTKCGVPKPRVLTLVLLSVAIIVQAVSLALPEWSAIDTMYYQYPVKAYQNLWRENFIEDGGGNAFPKEESKIQNGMCKLEKNHTESGNHVPRGGVGRYVSTAAVVCHKQTGHPEWGVSPVGICFSALAGIEVLVGSLLYKYQHKEIFSILAKDPKNEYPTEKLELSYGFYTSVASGCSWVLRQESTNGKMDPRKSTFLYLKEIKQTEFRRVKVWWHHGYKQVSKPNWRRDMRC</sequence>
<gene>
    <name evidence="1" type="ORF">CGI_10006914</name>
</gene>